<gene>
    <name evidence="1" type="ORF">GCM10023189_11060</name>
</gene>
<name>A0ABP8MJF0_9BACT</name>
<evidence type="ECO:0000313" key="2">
    <source>
        <dbReference type="Proteomes" id="UP001501175"/>
    </source>
</evidence>
<dbReference type="EMBL" id="BAABHD010000012">
    <property type="protein sequence ID" value="GAA4450431.1"/>
    <property type="molecule type" value="Genomic_DNA"/>
</dbReference>
<organism evidence="1 2">
    <name type="scientific">Nibrella saemangeumensis</name>
    <dbReference type="NCBI Taxonomy" id="1084526"/>
    <lineage>
        <taxon>Bacteria</taxon>
        <taxon>Pseudomonadati</taxon>
        <taxon>Bacteroidota</taxon>
        <taxon>Cytophagia</taxon>
        <taxon>Cytophagales</taxon>
        <taxon>Spirosomataceae</taxon>
        <taxon>Nibrella</taxon>
    </lineage>
</organism>
<accession>A0ABP8MJF0</accession>
<reference evidence="2" key="1">
    <citation type="journal article" date="2019" name="Int. J. Syst. Evol. Microbiol.">
        <title>The Global Catalogue of Microorganisms (GCM) 10K type strain sequencing project: providing services to taxonomists for standard genome sequencing and annotation.</title>
        <authorList>
            <consortium name="The Broad Institute Genomics Platform"/>
            <consortium name="The Broad Institute Genome Sequencing Center for Infectious Disease"/>
            <person name="Wu L."/>
            <person name="Ma J."/>
        </authorList>
    </citation>
    <scope>NUCLEOTIDE SEQUENCE [LARGE SCALE GENOMIC DNA]</scope>
    <source>
        <strain evidence="2">JCM 17927</strain>
    </source>
</reference>
<dbReference type="Proteomes" id="UP001501175">
    <property type="component" value="Unassembled WGS sequence"/>
</dbReference>
<evidence type="ECO:0000313" key="1">
    <source>
        <dbReference type="EMBL" id="GAA4450431.1"/>
    </source>
</evidence>
<dbReference type="RefSeq" id="WP_345241415.1">
    <property type="nucleotide sequence ID" value="NZ_BAABHD010000012.1"/>
</dbReference>
<protein>
    <submittedName>
        <fullName evidence="1">Uncharacterized protein</fullName>
    </submittedName>
</protein>
<sequence length="114" mass="12914">MKISLKFQEVPFLVGDTVWIAQPYEVTEQTSYFQGEIIQIILDGSLMSTSAVRLRAENYELVMSQVIYDIKPLGDHAGMPRVSVNVALSPGQKTLFRTRAELLVHQDEAEEWIS</sequence>
<comment type="caution">
    <text evidence="1">The sequence shown here is derived from an EMBL/GenBank/DDBJ whole genome shotgun (WGS) entry which is preliminary data.</text>
</comment>
<proteinExistence type="predicted"/>
<keyword evidence="2" id="KW-1185">Reference proteome</keyword>